<evidence type="ECO:0000256" key="4">
    <source>
        <dbReference type="ARBA" id="ARBA00022839"/>
    </source>
</evidence>
<dbReference type="GO" id="GO:0043138">
    <property type="term" value="F:3'-5' DNA helicase activity"/>
    <property type="evidence" value="ECO:0007669"/>
    <property type="project" value="TreeGrafter"/>
</dbReference>
<dbReference type="InterPro" id="IPR038726">
    <property type="entry name" value="PDDEXK_AddAB-type"/>
</dbReference>
<evidence type="ECO:0000259" key="7">
    <source>
        <dbReference type="Pfam" id="PF12705"/>
    </source>
</evidence>
<feature type="region of interest" description="Disordered" evidence="6">
    <location>
        <begin position="971"/>
        <end position="993"/>
    </location>
</feature>
<organism evidence="8 9">
    <name type="scientific">Bifidobacterium leontopitheci</name>
    <dbReference type="NCBI Taxonomy" id="2650774"/>
    <lineage>
        <taxon>Bacteria</taxon>
        <taxon>Bacillati</taxon>
        <taxon>Actinomycetota</taxon>
        <taxon>Actinomycetes</taxon>
        <taxon>Bifidobacteriales</taxon>
        <taxon>Bifidobacteriaceae</taxon>
        <taxon>Bifidobacterium</taxon>
    </lineage>
</organism>
<reference evidence="8 9" key="1">
    <citation type="submission" date="2019-09" db="EMBL/GenBank/DDBJ databases">
        <title>Characterization of the phylogenetic diversity of two novel species belonging to the genus Bifidobacterium: Bifidobacterium cebidarum sp. nov. and Bifidobacterium leontopitheci sp. nov.</title>
        <authorList>
            <person name="Lugli G.A."/>
            <person name="Duranti S."/>
            <person name="Milani C."/>
            <person name="Turroni F."/>
            <person name="Ventura M."/>
        </authorList>
    </citation>
    <scope>NUCLEOTIDE SEQUENCE [LARGE SCALE GENOMIC DNA]</scope>
    <source>
        <strain evidence="8 9">LMG 31471</strain>
    </source>
</reference>
<keyword evidence="3" id="KW-0067">ATP-binding</keyword>
<dbReference type="Gene3D" id="3.40.50.300">
    <property type="entry name" value="P-loop containing nucleotide triphosphate hydrolases"/>
    <property type="match status" value="3"/>
</dbReference>
<feature type="region of interest" description="Disordered" evidence="6">
    <location>
        <begin position="151"/>
        <end position="173"/>
    </location>
</feature>
<feature type="compositionally biased region" description="Basic and acidic residues" evidence="6">
    <location>
        <begin position="162"/>
        <end position="173"/>
    </location>
</feature>
<evidence type="ECO:0000313" key="9">
    <source>
        <dbReference type="Proteomes" id="UP000441772"/>
    </source>
</evidence>
<dbReference type="Gene3D" id="1.10.486.10">
    <property type="entry name" value="PCRA, domain 4"/>
    <property type="match status" value="1"/>
</dbReference>
<sequence>MTIDGLLDGPAGGALLAVGAPCSGKTTFAREALMAGLRRYGESKAVMTVSGRQTADRIGDGVIRELGASAQARPVTTLSAVAFRCITDERKREELPLPRLLNGAEQDALLKSVCEAHVRHVRAGDPCDTCALMREYFAVSDWTSVLANGSDAGDGAAAQPSGKREDADGDASDGRARIGVNDAFVMQLRDMLARMDELGASSKKEGTILAALGQLGHWSPHTERLHVQWRLAFALRREYRDAVDAAYPGEYRLDSSRLLVEGAEAVRRAATEDLPELLVADDFQDLTLAGFAFLQALHDRGVRLLLVGNPDEAVQTFRGSYPEYLFAQAADRLGATVMRLEGERRPAYSYRDLAASRVSLSIHSAQDDPVPVPMRPGKLPQLPGSLPIAALDDIDPLPDDGTLTTALYRSPKDEMEDIIWRIKQTHVTDGRSWNDMAVIAHDNTTVRTLGERLRHDGVPVRYSSVTRPLKDEPFVQGLFALLELADLRNQAFADLGMNLQQTAVYVRSRVATLMACPLISVGGGRDHEGYPARLASIESAMNALASLSGVVDDGAAPEEAASETQMSAAQTQTAQAPTPVDSDVRDSDDRERMGHTLRGLLDGWKALRSVMVESRPDLIAVDDSMVDVEAPQGDDMPFGVDAMYLLLEFCHGEVAADSSKVTTNDVIAAIQDVCGRDPNAKAFADLWNLVDTVAKGLRSPGTREPQYALSLAWDASGVAPRWQREAFNNTDAGRAANDRLDSAMRLFSYASGSAASRNLPEFFAQVRAMRIEADSLAKVAPIDEAVTLTTPAGSAGNHWPLVWIPAVQQGVWPNLAARNTMFGGEDLADVMLYGALADEGKPDSGQLEAVLYAEQKSLLVALTRASERTSISAVYNDDLTPSDFLYGYLPERYDRGKHASAEGRDYAEVGGDDRFHGLDANPRGLVAAARVELAAQPAESDEARDARAALSLLAAHGVQAADAKQWPFVGSRSAPSQYERHEQDSRSGQDASSTLTAQHMRLAPVGESPTRTALDMPSTVTLSPSAVDGIWGCPVCWMLENRFSGPRPGSVATAFGSLIHAVAEQASNEGLDRADYASDLPVDERVGKVRDRMIAIYHELKGDAQQIADAADRYNASRKEKTVTDVLERIADYFVLSNTADYPAGNVKNFSVGTLEDSQCERSFAALFGLDDVLAAYNATAGVTHISRGELAAIMGTLVGGWPEGMSEDLRVRLSGRIDRLEVRSMANGETHVRLIDYKTGGMPGTKAIFNDLQLVCYQLGLVFPEDGPRGAQALQSMPDIAQSGLFHVAEKSAPATSKTSNNQEGLFQPALFHDGSLNDTTFVKRTRSSFESLADIPILPDTPPHGVSATTWQRFLSLRGTQAIWSLTMISRVFYAAAASRSTHLEAHPTADHVGYCRMRSVCPACAKAVNTVFETRQA</sequence>
<dbReference type="GO" id="GO:0003677">
    <property type="term" value="F:DNA binding"/>
    <property type="evidence" value="ECO:0007669"/>
    <property type="project" value="InterPro"/>
</dbReference>
<keyword evidence="3" id="KW-0347">Helicase</keyword>
<feature type="region of interest" description="Disordered" evidence="6">
    <location>
        <begin position="554"/>
        <end position="591"/>
    </location>
</feature>
<keyword evidence="3" id="KW-0547">Nucleotide-binding</keyword>
<dbReference type="InterPro" id="IPR000212">
    <property type="entry name" value="DNA_helicase_UvrD/REP"/>
</dbReference>
<proteinExistence type="predicted"/>
<comment type="caution">
    <text evidence="8">The sequence shown here is derived from an EMBL/GenBank/DDBJ whole genome shotgun (WGS) entry which is preliminary data.</text>
</comment>
<evidence type="ECO:0000313" key="8">
    <source>
        <dbReference type="EMBL" id="KAB7790176.1"/>
    </source>
</evidence>
<dbReference type="GO" id="GO:0000725">
    <property type="term" value="P:recombinational repair"/>
    <property type="evidence" value="ECO:0007669"/>
    <property type="project" value="TreeGrafter"/>
</dbReference>
<feature type="compositionally biased region" description="Basic and acidic residues" evidence="6">
    <location>
        <begin position="978"/>
        <end position="987"/>
    </location>
</feature>
<dbReference type="RefSeq" id="WP_152234653.1">
    <property type="nucleotide sequence ID" value="NZ_JBHSKZ010000023.1"/>
</dbReference>
<feature type="domain" description="PD-(D/E)XK endonuclease-like" evidence="7">
    <location>
        <begin position="1021"/>
        <end position="1405"/>
    </location>
</feature>
<dbReference type="GO" id="GO:0004527">
    <property type="term" value="F:exonuclease activity"/>
    <property type="evidence" value="ECO:0007669"/>
    <property type="project" value="UniProtKB-KW"/>
</dbReference>
<evidence type="ECO:0000256" key="6">
    <source>
        <dbReference type="SAM" id="MobiDB-lite"/>
    </source>
</evidence>
<keyword evidence="4" id="KW-0269">Exonuclease</keyword>
<protein>
    <submittedName>
        <fullName evidence="8">PD-(D/E)XK nuclease superfamily</fullName>
    </submittedName>
</protein>
<dbReference type="Pfam" id="PF12705">
    <property type="entry name" value="PDDEXK_1"/>
    <property type="match status" value="1"/>
</dbReference>
<keyword evidence="1" id="KW-0540">Nuclease</keyword>
<evidence type="ECO:0000256" key="2">
    <source>
        <dbReference type="ARBA" id="ARBA00022763"/>
    </source>
</evidence>
<evidence type="ECO:0000256" key="5">
    <source>
        <dbReference type="ARBA" id="ARBA00023204"/>
    </source>
</evidence>
<gene>
    <name evidence="8" type="ORF">F7D09_1312</name>
</gene>
<keyword evidence="4" id="KW-0378">Hydrolase</keyword>
<dbReference type="SUPFAM" id="SSF52540">
    <property type="entry name" value="P-loop containing nucleoside triphosphate hydrolases"/>
    <property type="match status" value="1"/>
</dbReference>
<dbReference type="PANTHER" id="PTHR11070">
    <property type="entry name" value="UVRD / RECB / PCRA DNA HELICASE FAMILY MEMBER"/>
    <property type="match status" value="1"/>
</dbReference>
<dbReference type="Proteomes" id="UP000441772">
    <property type="component" value="Unassembled WGS sequence"/>
</dbReference>
<keyword evidence="5" id="KW-0234">DNA repair</keyword>
<dbReference type="PANTHER" id="PTHR11070:SF2">
    <property type="entry name" value="ATP-DEPENDENT DNA HELICASE SRS2"/>
    <property type="match status" value="1"/>
</dbReference>
<dbReference type="EMBL" id="WBVT01000019">
    <property type="protein sequence ID" value="KAB7790176.1"/>
    <property type="molecule type" value="Genomic_DNA"/>
</dbReference>
<feature type="compositionally biased region" description="Low complexity" evidence="6">
    <location>
        <begin position="562"/>
        <end position="581"/>
    </location>
</feature>
<name>A0A6I1GKK7_9BIFI</name>
<evidence type="ECO:0000256" key="3">
    <source>
        <dbReference type="ARBA" id="ARBA00022806"/>
    </source>
</evidence>
<evidence type="ECO:0000256" key="1">
    <source>
        <dbReference type="ARBA" id="ARBA00022722"/>
    </source>
</evidence>
<keyword evidence="2" id="KW-0227">DNA damage</keyword>
<feature type="compositionally biased region" description="Basic and acidic residues" evidence="6">
    <location>
        <begin position="582"/>
        <end position="591"/>
    </location>
</feature>
<dbReference type="InterPro" id="IPR027417">
    <property type="entry name" value="P-loop_NTPase"/>
</dbReference>
<dbReference type="GO" id="GO:0005524">
    <property type="term" value="F:ATP binding"/>
    <property type="evidence" value="ECO:0007669"/>
    <property type="project" value="InterPro"/>
</dbReference>
<accession>A0A6I1GKK7</accession>
<keyword evidence="9" id="KW-1185">Reference proteome</keyword>